<organism evidence="3 4">
    <name type="scientific">Thalassiosira oceanica</name>
    <name type="common">Marine diatom</name>
    <dbReference type="NCBI Taxonomy" id="159749"/>
    <lineage>
        <taxon>Eukaryota</taxon>
        <taxon>Sar</taxon>
        <taxon>Stramenopiles</taxon>
        <taxon>Ochrophyta</taxon>
        <taxon>Bacillariophyta</taxon>
        <taxon>Coscinodiscophyceae</taxon>
        <taxon>Thalassiosirophycidae</taxon>
        <taxon>Thalassiosirales</taxon>
        <taxon>Thalassiosiraceae</taxon>
        <taxon>Thalassiosira</taxon>
    </lineage>
</organism>
<evidence type="ECO:0000256" key="1">
    <source>
        <dbReference type="SAM" id="Coils"/>
    </source>
</evidence>
<evidence type="ECO:0000313" key="4">
    <source>
        <dbReference type="Proteomes" id="UP000266841"/>
    </source>
</evidence>
<dbReference type="AlphaFoldDB" id="K0SDR5"/>
<feature type="region of interest" description="Disordered" evidence="2">
    <location>
        <begin position="1"/>
        <end position="89"/>
    </location>
</feature>
<keyword evidence="4" id="KW-1185">Reference proteome</keyword>
<reference evidence="3 4" key="1">
    <citation type="journal article" date="2012" name="Genome Biol.">
        <title>Genome and low-iron response of an oceanic diatom adapted to chronic iron limitation.</title>
        <authorList>
            <person name="Lommer M."/>
            <person name="Specht M."/>
            <person name="Roy A.S."/>
            <person name="Kraemer L."/>
            <person name="Andreson R."/>
            <person name="Gutowska M.A."/>
            <person name="Wolf J."/>
            <person name="Bergner S.V."/>
            <person name="Schilhabel M.B."/>
            <person name="Klostermeier U.C."/>
            <person name="Beiko R.G."/>
            <person name="Rosenstiel P."/>
            <person name="Hippler M."/>
            <person name="Laroche J."/>
        </authorList>
    </citation>
    <scope>NUCLEOTIDE SEQUENCE [LARGE SCALE GENOMIC DNA]</scope>
    <source>
        <strain evidence="3 4">CCMP1005</strain>
    </source>
</reference>
<sequence length="425" mass="46343">MGNTSSYRAAAASPASPAASASSATAMDESPSRTRPTPVSGGSSPRHSFFPRTDAEARSSPRRVIVGTPSARGVEADAEQRPPSPTGYKLKRVTVGGEEYLPETPAVLLAHSPQKKRKPRQDGITRCACGNPECDELSGRLQAAGVRVSYHRVPAEPKKRGTPGAKDGSRMRARTLAAIGGGAKDRATNEEYAASTQHDFSSIHSHPEMIDLFPIDKSGNRSLPKKIPRALGTKLSNMGCVFTQSDEFDGGYFALPNFPIDKARAYVEEEERTKAQRDHLNQEMTALPRITPAATRSGAAFFNPVNSVTYMKDQLDDLRDQLNERQAALDEKDKLLDNRDFSGLILVKNGGVSHEFKHLSYLFGKVCRLIASSSAFVFWPEPVPAQLAEKRVLLLPRRSLLPFFHEVGDLLIFQAEQSSNEITAA</sequence>
<evidence type="ECO:0000313" key="3">
    <source>
        <dbReference type="EMBL" id="EJK59106.1"/>
    </source>
</evidence>
<protein>
    <submittedName>
        <fullName evidence="3">Uncharacterized protein</fullName>
    </submittedName>
</protein>
<feature type="coiled-coil region" evidence="1">
    <location>
        <begin position="311"/>
        <end position="338"/>
    </location>
</feature>
<proteinExistence type="predicted"/>
<feature type="compositionally biased region" description="Low complexity" evidence="2">
    <location>
        <begin position="9"/>
        <end position="24"/>
    </location>
</feature>
<evidence type="ECO:0000256" key="2">
    <source>
        <dbReference type="SAM" id="MobiDB-lite"/>
    </source>
</evidence>
<accession>K0SDR5</accession>
<dbReference type="Proteomes" id="UP000266841">
    <property type="component" value="Unassembled WGS sequence"/>
</dbReference>
<comment type="caution">
    <text evidence="3">The sequence shown here is derived from an EMBL/GenBank/DDBJ whole genome shotgun (WGS) entry which is preliminary data.</text>
</comment>
<keyword evidence="1" id="KW-0175">Coiled coil</keyword>
<feature type="compositionally biased region" description="Polar residues" evidence="2">
    <location>
        <begin position="33"/>
        <end position="46"/>
    </location>
</feature>
<dbReference type="EMBL" id="AGNL01023610">
    <property type="protein sequence ID" value="EJK59106.1"/>
    <property type="molecule type" value="Genomic_DNA"/>
</dbReference>
<name>K0SDR5_THAOC</name>
<gene>
    <name evidence="3" type="ORF">THAOC_20710</name>
</gene>